<evidence type="ECO:0000256" key="2">
    <source>
        <dbReference type="ARBA" id="ARBA00005179"/>
    </source>
</evidence>
<dbReference type="PRINTS" id="PR00385">
    <property type="entry name" value="P450"/>
</dbReference>
<feature type="region of interest" description="Disordered" evidence="8">
    <location>
        <begin position="477"/>
        <end position="511"/>
    </location>
</feature>
<evidence type="ECO:0000313" key="10">
    <source>
        <dbReference type="Proteomes" id="UP001360953"/>
    </source>
</evidence>
<comment type="pathway">
    <text evidence="2">Secondary metabolite biosynthesis.</text>
</comment>
<accession>A0ABR1LW75</accession>
<keyword evidence="7" id="KW-0503">Monooxygenase</keyword>
<evidence type="ECO:0000313" key="9">
    <source>
        <dbReference type="EMBL" id="KAK7539453.1"/>
    </source>
</evidence>
<proteinExistence type="predicted"/>
<dbReference type="Gene3D" id="1.10.630.10">
    <property type="entry name" value="Cytochrome P450"/>
    <property type="match status" value="1"/>
</dbReference>
<dbReference type="RefSeq" id="XP_066656724.1">
    <property type="nucleotide sequence ID" value="XM_066799671.1"/>
</dbReference>
<evidence type="ECO:0000256" key="1">
    <source>
        <dbReference type="ARBA" id="ARBA00001971"/>
    </source>
</evidence>
<gene>
    <name evidence="9" type="ORF">J3D65DRAFT_618683</name>
</gene>
<dbReference type="PANTHER" id="PTHR24305:SF107">
    <property type="entry name" value="P450, PUTATIVE (EUROFUNG)-RELATED"/>
    <property type="match status" value="1"/>
</dbReference>
<sequence>MILSLLLLLALGLVAIFVFRTIQHRLYFRSLPGPPGHSLLFGHIPAVFSTLKELPPGIHPATYGYYLQQRFKLGRVFYVDFWPFTDPWLIILDPQVGDQIAVRPSLEKWGNLRDTFAPFMGDQHLLVMEGELWKHWRSLFNPGFSASNMLTHVPTIVRETQRFCANLRERAARGEVFQMEQLTTDLTVQVIGHVVLGDSMSAQAQGADFTALLRDQLDLMSQISRSQGLKKWARRQNPFHWRKIRNNQAIMAKIVQQMVLNRWHARQQQQDPDAQAKSRTKYVIDLALDAVSSPVDGKTASLDPSHLEALSSQTRLFLFAGHDTTSTTLCHGLYTLSQHPRWCDQLRAEHAAVLGPDPGDPAAAALAARPHLLNEMPVTTAVVKEVLRLYPAAGTLRQSAGPRSKGLFAGLVTGPGIDASSTSPSTDAWREGDRTVLVDPETGQEFPTAGCMLSMVHFGPHRDPRYFPDPHAFRPERWLKRPNSGGGSAELESDGNDPLPSPERSHPHAWRPFEVGPRACIGQELAVVEMKIVLALMMRQFDVTSCYELEEGSEEKALMDKYKWIGAPAYAKYGFTAKVSGGLPVKVVERQ</sequence>
<keyword evidence="3" id="KW-0349">Heme</keyword>
<dbReference type="InterPro" id="IPR001128">
    <property type="entry name" value="Cyt_P450"/>
</dbReference>
<evidence type="ECO:0000256" key="4">
    <source>
        <dbReference type="ARBA" id="ARBA00022723"/>
    </source>
</evidence>
<dbReference type="GeneID" id="92032577"/>
<evidence type="ECO:0000256" key="7">
    <source>
        <dbReference type="ARBA" id="ARBA00023033"/>
    </source>
</evidence>
<comment type="caution">
    <text evidence="9">The sequence shown here is derived from an EMBL/GenBank/DDBJ whole genome shotgun (WGS) entry which is preliminary data.</text>
</comment>
<dbReference type="EMBL" id="JBBPEH010000004">
    <property type="protein sequence ID" value="KAK7539453.1"/>
    <property type="molecule type" value="Genomic_DNA"/>
</dbReference>
<dbReference type="InterPro" id="IPR050121">
    <property type="entry name" value="Cytochrome_P450_monoxygenase"/>
</dbReference>
<protein>
    <submittedName>
        <fullName evidence="9">Cytochrome P450</fullName>
    </submittedName>
</protein>
<dbReference type="SUPFAM" id="SSF48264">
    <property type="entry name" value="Cytochrome P450"/>
    <property type="match status" value="2"/>
</dbReference>
<keyword evidence="4" id="KW-0479">Metal-binding</keyword>
<keyword evidence="6" id="KW-0408">Iron</keyword>
<dbReference type="Pfam" id="PF00067">
    <property type="entry name" value="p450"/>
    <property type="match status" value="2"/>
</dbReference>
<evidence type="ECO:0000256" key="3">
    <source>
        <dbReference type="ARBA" id="ARBA00022617"/>
    </source>
</evidence>
<evidence type="ECO:0000256" key="8">
    <source>
        <dbReference type="SAM" id="MobiDB-lite"/>
    </source>
</evidence>
<dbReference type="InterPro" id="IPR002401">
    <property type="entry name" value="Cyt_P450_E_grp-I"/>
</dbReference>
<name>A0ABR1LW75_9PEZI</name>
<dbReference type="PANTHER" id="PTHR24305">
    <property type="entry name" value="CYTOCHROME P450"/>
    <property type="match status" value="1"/>
</dbReference>
<dbReference type="Proteomes" id="UP001360953">
    <property type="component" value="Unassembled WGS sequence"/>
</dbReference>
<dbReference type="PRINTS" id="PR00463">
    <property type="entry name" value="EP450I"/>
</dbReference>
<keyword evidence="10" id="KW-1185">Reference proteome</keyword>
<reference evidence="9 10" key="1">
    <citation type="submission" date="2024-04" db="EMBL/GenBank/DDBJ databases">
        <title>Phyllosticta paracitricarpa is synonymous to the EU quarantine fungus P. citricarpa based on phylogenomic analyses.</title>
        <authorList>
            <consortium name="Lawrence Berkeley National Laboratory"/>
            <person name="Van ingen-buijs V.A."/>
            <person name="Van westerhoven A.C."/>
            <person name="Haridas S."/>
            <person name="Skiadas P."/>
            <person name="Martin F."/>
            <person name="Groenewald J.Z."/>
            <person name="Crous P.W."/>
            <person name="Seidl M.F."/>
        </authorList>
    </citation>
    <scope>NUCLEOTIDE SEQUENCE [LARGE SCALE GENOMIC DNA]</scope>
    <source>
        <strain evidence="9 10">CPC 17464</strain>
    </source>
</reference>
<evidence type="ECO:0000256" key="6">
    <source>
        <dbReference type="ARBA" id="ARBA00023004"/>
    </source>
</evidence>
<comment type="cofactor">
    <cofactor evidence="1">
        <name>heme</name>
        <dbReference type="ChEBI" id="CHEBI:30413"/>
    </cofactor>
</comment>
<dbReference type="InterPro" id="IPR036396">
    <property type="entry name" value="Cyt_P450_sf"/>
</dbReference>
<organism evidence="9 10">
    <name type="scientific">Phyllosticta citribraziliensis</name>
    <dbReference type="NCBI Taxonomy" id="989973"/>
    <lineage>
        <taxon>Eukaryota</taxon>
        <taxon>Fungi</taxon>
        <taxon>Dikarya</taxon>
        <taxon>Ascomycota</taxon>
        <taxon>Pezizomycotina</taxon>
        <taxon>Dothideomycetes</taxon>
        <taxon>Dothideomycetes incertae sedis</taxon>
        <taxon>Botryosphaeriales</taxon>
        <taxon>Phyllostictaceae</taxon>
        <taxon>Phyllosticta</taxon>
    </lineage>
</organism>
<evidence type="ECO:0000256" key="5">
    <source>
        <dbReference type="ARBA" id="ARBA00023002"/>
    </source>
</evidence>
<keyword evidence="5" id="KW-0560">Oxidoreductase</keyword>